<dbReference type="Gene3D" id="3.40.630.90">
    <property type="match status" value="1"/>
</dbReference>
<dbReference type="Pfam" id="PF18014">
    <property type="entry name" value="Acetyltransf_18"/>
    <property type="match status" value="1"/>
</dbReference>
<gene>
    <name evidence="2" type="ORF">DFR50_101133</name>
</gene>
<dbReference type="AlphaFoldDB" id="A0A366FWW4"/>
<reference evidence="2 3" key="1">
    <citation type="submission" date="2018-06" db="EMBL/GenBank/DDBJ databases">
        <title>Genomic Encyclopedia of Type Strains, Phase IV (KMG-IV): sequencing the most valuable type-strain genomes for metagenomic binning, comparative biology and taxonomic classification.</title>
        <authorList>
            <person name="Goeker M."/>
        </authorList>
    </citation>
    <scope>NUCLEOTIDE SEQUENCE [LARGE SCALE GENOMIC DNA]</scope>
    <source>
        <strain evidence="2 3">DSM 24875</strain>
    </source>
</reference>
<evidence type="ECO:0000313" key="2">
    <source>
        <dbReference type="EMBL" id="RBP18189.1"/>
    </source>
</evidence>
<dbReference type="PROSITE" id="PS51186">
    <property type="entry name" value="GNAT"/>
    <property type="match status" value="1"/>
</dbReference>
<evidence type="ECO:0000313" key="3">
    <source>
        <dbReference type="Proteomes" id="UP000253529"/>
    </source>
</evidence>
<keyword evidence="3" id="KW-1185">Reference proteome</keyword>
<name>A0A366FWW4_9HYPH</name>
<accession>A0A366FWW4</accession>
<dbReference type="PANTHER" id="PTHR47237">
    <property type="entry name" value="SLL0310 PROTEIN"/>
    <property type="match status" value="1"/>
</dbReference>
<feature type="domain" description="N-acetyltransferase" evidence="1">
    <location>
        <begin position="6"/>
        <end position="137"/>
    </location>
</feature>
<dbReference type="PANTHER" id="PTHR47237:SF1">
    <property type="entry name" value="SLL0310 PROTEIN"/>
    <property type="match status" value="1"/>
</dbReference>
<evidence type="ECO:0000259" key="1">
    <source>
        <dbReference type="PROSITE" id="PS51186"/>
    </source>
</evidence>
<comment type="caution">
    <text evidence="2">The sequence shown here is derived from an EMBL/GenBank/DDBJ whole genome shotgun (WGS) entry which is preliminary data.</text>
</comment>
<sequence length="279" mass="30036">MTASDLSIRVMAQDELGLALDWAAEEGWNPGLADAASFYAADPGGFLVGEIGGEPVGCVSAVRYGDFGFLGFYIVKPPFRGRGYGLALWRAAMDRLAGRVVGLDGVLAQQDNYIESGFRLAWRNIRHEGVGGGRPPEGLADLASVPFDAVEACDRTIFPAERRRFLERWIRPPQGAALAAVEAGALRGYGVLRACRRGFKIGPLIADRPDVAERLFRGLAARAAGAPLFLDTPEVNPDAVALAKRHGMTPVFETARMYTGEPPPIKLDRCFGVTTFELG</sequence>
<dbReference type="EMBL" id="QNRK01000001">
    <property type="protein sequence ID" value="RBP18189.1"/>
    <property type="molecule type" value="Genomic_DNA"/>
</dbReference>
<dbReference type="CDD" id="cd04301">
    <property type="entry name" value="NAT_SF"/>
    <property type="match status" value="1"/>
</dbReference>
<dbReference type="InterPro" id="IPR000182">
    <property type="entry name" value="GNAT_dom"/>
</dbReference>
<dbReference type="OrthoDB" id="20916at2"/>
<dbReference type="SUPFAM" id="SSF55729">
    <property type="entry name" value="Acyl-CoA N-acyltransferases (Nat)"/>
    <property type="match status" value="1"/>
</dbReference>
<dbReference type="Pfam" id="PF00583">
    <property type="entry name" value="Acetyltransf_1"/>
    <property type="match status" value="1"/>
</dbReference>
<dbReference type="InterPro" id="IPR041496">
    <property type="entry name" value="YitH/HolE_GNAT"/>
</dbReference>
<dbReference type="InterPro" id="IPR052729">
    <property type="entry name" value="Acyl/Acetyltrans_Enzymes"/>
</dbReference>
<dbReference type="Gene3D" id="3.40.630.30">
    <property type="match status" value="1"/>
</dbReference>
<keyword evidence="2" id="KW-0808">Transferase</keyword>
<organism evidence="2 3">
    <name type="scientific">Roseiarcus fermentans</name>
    <dbReference type="NCBI Taxonomy" id="1473586"/>
    <lineage>
        <taxon>Bacteria</taxon>
        <taxon>Pseudomonadati</taxon>
        <taxon>Pseudomonadota</taxon>
        <taxon>Alphaproteobacteria</taxon>
        <taxon>Hyphomicrobiales</taxon>
        <taxon>Roseiarcaceae</taxon>
        <taxon>Roseiarcus</taxon>
    </lineage>
</organism>
<dbReference type="Proteomes" id="UP000253529">
    <property type="component" value="Unassembled WGS sequence"/>
</dbReference>
<protein>
    <submittedName>
        <fullName evidence="2">Acetyltransferase (GNAT) family protein</fullName>
    </submittedName>
</protein>
<dbReference type="GO" id="GO:0016747">
    <property type="term" value="F:acyltransferase activity, transferring groups other than amino-acyl groups"/>
    <property type="evidence" value="ECO:0007669"/>
    <property type="project" value="InterPro"/>
</dbReference>
<proteinExistence type="predicted"/>
<dbReference type="RefSeq" id="WP_113887256.1">
    <property type="nucleotide sequence ID" value="NZ_QNRK01000001.1"/>
</dbReference>
<dbReference type="InterPro" id="IPR016181">
    <property type="entry name" value="Acyl_CoA_acyltransferase"/>
</dbReference>